<evidence type="ECO:0000313" key="1">
    <source>
        <dbReference type="EMBL" id="EAU82419.1"/>
    </source>
</evidence>
<dbReference type="EMBL" id="AACS02000005">
    <property type="protein sequence ID" value="EAU82419.1"/>
    <property type="molecule type" value="Genomic_DNA"/>
</dbReference>
<dbReference type="AlphaFoldDB" id="A8P7P6"/>
<dbReference type="Proteomes" id="UP000001861">
    <property type="component" value="Unassembled WGS sequence"/>
</dbReference>
<accession>A8P7P6</accession>
<keyword evidence="2" id="KW-1185">Reference proteome</keyword>
<name>A8P7P6_COPC7</name>
<comment type="caution">
    <text evidence="1">The sequence shown here is derived from an EMBL/GenBank/DDBJ whole genome shotgun (WGS) entry which is preliminary data.</text>
</comment>
<dbReference type="OMA" id="IWESSHY"/>
<dbReference type="RefSeq" id="XP_001839405.1">
    <property type="nucleotide sequence ID" value="XM_001839353.1"/>
</dbReference>
<dbReference type="VEuPathDB" id="FungiDB:CC1G_11105"/>
<dbReference type="InParanoid" id="A8P7P6"/>
<dbReference type="KEGG" id="cci:CC1G_11105"/>
<protein>
    <submittedName>
        <fullName evidence="1">Uncharacterized protein</fullName>
    </submittedName>
</protein>
<sequence>MRLEEEDSGENGGLRVVQPYRIRAVSLCLVSLLWERAIRASPEFWPPLAMEIWESSHYPEHLVPGRLVPTYQSALALMRGQPRVLLLNIRGQSVSLADESLPELPLEPEDLGLRPYRQPLSTILNDSSTSSLTKLNVYIAHVLDDILLRHPSMMGNLESLVLQHPEQDDLGGFSTSQRLPPLPKLRKAVFITPTDLFFDQLDVPFYRQLTHLFVQGISPWAWDALMESCCSLRKGTFVLPQNLDGPQPLLALPISPFDTDEKIVQNELSELVLIVTQRHAIRPSRFHHFHWPNLTTLKLFCYPREGFSDTIQTEERDLIFPSLTHLTLMGLSLTYLQRDLTPFLKASSSLEELILGPSCGNDLANLFRHLSSSVTPPLPSLRRLRINCAVPFRLPFIDEPVHPEVEAQALMHMVCGLLVDLVVSLKFVGQGTGKAAPLESLILQMLPCEKLERLGALFEERIKPWISASGARRAPHMVEVSIFDAPSLSISEYVPLPKNIVHWDEGMMDFIEKDPQYGFTVPSDAMTIVL</sequence>
<organism evidence="1 2">
    <name type="scientific">Coprinopsis cinerea (strain Okayama-7 / 130 / ATCC MYA-4618 / FGSC 9003)</name>
    <name type="common">Inky cap fungus</name>
    <name type="synonym">Hormographiella aspergillata</name>
    <dbReference type="NCBI Taxonomy" id="240176"/>
    <lineage>
        <taxon>Eukaryota</taxon>
        <taxon>Fungi</taxon>
        <taxon>Dikarya</taxon>
        <taxon>Basidiomycota</taxon>
        <taxon>Agaricomycotina</taxon>
        <taxon>Agaricomycetes</taxon>
        <taxon>Agaricomycetidae</taxon>
        <taxon>Agaricales</taxon>
        <taxon>Agaricineae</taxon>
        <taxon>Psathyrellaceae</taxon>
        <taxon>Coprinopsis</taxon>
    </lineage>
</organism>
<proteinExistence type="predicted"/>
<dbReference type="GeneID" id="6016019"/>
<reference evidence="1 2" key="1">
    <citation type="journal article" date="2010" name="Proc. Natl. Acad. Sci. U.S.A.">
        <title>Insights into evolution of multicellular fungi from the assembled chromosomes of the mushroom Coprinopsis cinerea (Coprinus cinereus).</title>
        <authorList>
            <person name="Stajich J.E."/>
            <person name="Wilke S.K."/>
            <person name="Ahren D."/>
            <person name="Au C.H."/>
            <person name="Birren B.W."/>
            <person name="Borodovsky M."/>
            <person name="Burns C."/>
            <person name="Canback B."/>
            <person name="Casselton L.A."/>
            <person name="Cheng C.K."/>
            <person name="Deng J."/>
            <person name="Dietrich F.S."/>
            <person name="Fargo D.C."/>
            <person name="Farman M.L."/>
            <person name="Gathman A.C."/>
            <person name="Goldberg J."/>
            <person name="Guigo R."/>
            <person name="Hoegger P.J."/>
            <person name="Hooker J.B."/>
            <person name="Huggins A."/>
            <person name="James T.Y."/>
            <person name="Kamada T."/>
            <person name="Kilaru S."/>
            <person name="Kodira C."/>
            <person name="Kues U."/>
            <person name="Kupfer D."/>
            <person name="Kwan H.S."/>
            <person name="Lomsadze A."/>
            <person name="Li W."/>
            <person name="Lilly W.W."/>
            <person name="Ma L.J."/>
            <person name="Mackey A.J."/>
            <person name="Manning G."/>
            <person name="Martin F."/>
            <person name="Muraguchi H."/>
            <person name="Natvig D.O."/>
            <person name="Palmerini H."/>
            <person name="Ramesh M.A."/>
            <person name="Rehmeyer C.J."/>
            <person name="Roe B.A."/>
            <person name="Shenoy N."/>
            <person name="Stanke M."/>
            <person name="Ter-Hovhannisyan V."/>
            <person name="Tunlid A."/>
            <person name="Velagapudi R."/>
            <person name="Vision T.J."/>
            <person name="Zeng Q."/>
            <person name="Zolan M.E."/>
            <person name="Pukkila P.J."/>
        </authorList>
    </citation>
    <scope>NUCLEOTIDE SEQUENCE [LARGE SCALE GENOMIC DNA]</scope>
    <source>
        <strain evidence="2">Okayama-7 / 130 / ATCC MYA-4618 / FGSC 9003</strain>
    </source>
</reference>
<gene>
    <name evidence="1" type="ORF">CC1G_11105</name>
</gene>
<evidence type="ECO:0000313" key="2">
    <source>
        <dbReference type="Proteomes" id="UP000001861"/>
    </source>
</evidence>